<name>A0A501X370_9GAMM</name>
<evidence type="ECO:0000256" key="1">
    <source>
        <dbReference type="ARBA" id="ARBA00004514"/>
    </source>
</evidence>
<evidence type="ECO:0000313" key="7">
    <source>
        <dbReference type="EMBL" id="TPE54914.1"/>
    </source>
</evidence>
<reference evidence="7 8" key="1">
    <citation type="submission" date="2019-06" db="EMBL/GenBank/DDBJ databases">
        <title>A novel bacterium of genus Marinomonas, isolated from coastal sand.</title>
        <authorList>
            <person name="Huang H."/>
            <person name="Mo K."/>
            <person name="Hu Y."/>
        </authorList>
    </citation>
    <scope>NUCLEOTIDE SEQUENCE [LARGE SCALE GENOMIC DNA]</scope>
    <source>
        <strain evidence="7 8">HB171799</strain>
    </source>
</reference>
<keyword evidence="7" id="KW-0966">Cell projection</keyword>
<keyword evidence="3 6" id="KW-0963">Cytoplasm</keyword>
<dbReference type="GO" id="GO:0005829">
    <property type="term" value="C:cytosol"/>
    <property type="evidence" value="ECO:0007669"/>
    <property type="project" value="UniProtKB-SubCell"/>
</dbReference>
<dbReference type="GO" id="GO:0044780">
    <property type="term" value="P:bacterial-type flagellum assembly"/>
    <property type="evidence" value="ECO:0007669"/>
    <property type="project" value="InterPro"/>
</dbReference>
<dbReference type="OrthoDB" id="9792010at2"/>
<evidence type="ECO:0000256" key="3">
    <source>
        <dbReference type="ARBA" id="ARBA00022490"/>
    </source>
</evidence>
<comment type="similarity">
    <text evidence="2 6">Belongs to the FliS family.</text>
</comment>
<dbReference type="GO" id="GO:0071973">
    <property type="term" value="P:bacterial-type flagellum-dependent cell motility"/>
    <property type="evidence" value="ECO:0007669"/>
    <property type="project" value="TreeGrafter"/>
</dbReference>
<dbReference type="SUPFAM" id="SSF101116">
    <property type="entry name" value="Flagellar export chaperone FliS"/>
    <property type="match status" value="1"/>
</dbReference>
<evidence type="ECO:0000256" key="5">
    <source>
        <dbReference type="ARBA" id="ARBA00023186"/>
    </source>
</evidence>
<keyword evidence="8" id="KW-1185">Reference proteome</keyword>
<evidence type="ECO:0000256" key="4">
    <source>
        <dbReference type="ARBA" id="ARBA00022795"/>
    </source>
</evidence>
<keyword evidence="5" id="KW-0143">Chaperone</keyword>
<dbReference type="Pfam" id="PF02561">
    <property type="entry name" value="FliS"/>
    <property type="match status" value="1"/>
</dbReference>
<evidence type="ECO:0000256" key="6">
    <source>
        <dbReference type="PIRNR" id="PIRNR039090"/>
    </source>
</evidence>
<dbReference type="CDD" id="cd16098">
    <property type="entry name" value="FliS"/>
    <property type="match status" value="1"/>
</dbReference>
<protein>
    <recommendedName>
        <fullName evidence="6">Flagellar secretion chaperone FliS</fullName>
    </recommendedName>
</protein>
<dbReference type="PIRSF" id="PIRSF039090">
    <property type="entry name" value="Flis"/>
    <property type="match status" value="1"/>
</dbReference>
<keyword evidence="7" id="KW-0969">Cilium</keyword>
<evidence type="ECO:0000313" key="8">
    <source>
        <dbReference type="Proteomes" id="UP000315901"/>
    </source>
</evidence>
<organism evidence="7 8">
    <name type="scientific">Maribrevibacterium harenarium</name>
    <dbReference type="NCBI Taxonomy" id="2589817"/>
    <lineage>
        <taxon>Bacteria</taxon>
        <taxon>Pseudomonadati</taxon>
        <taxon>Pseudomonadota</taxon>
        <taxon>Gammaproteobacteria</taxon>
        <taxon>Oceanospirillales</taxon>
        <taxon>Oceanospirillaceae</taxon>
        <taxon>Maribrevibacterium</taxon>
    </lineage>
</organism>
<evidence type="ECO:0000256" key="2">
    <source>
        <dbReference type="ARBA" id="ARBA00008787"/>
    </source>
</evidence>
<comment type="caution">
    <text evidence="7">The sequence shown here is derived from an EMBL/GenBank/DDBJ whole genome shotgun (WGS) entry which is preliminary data.</text>
</comment>
<keyword evidence="7" id="KW-0282">Flagellum</keyword>
<dbReference type="RefSeq" id="WP_140587083.1">
    <property type="nucleotide sequence ID" value="NZ_VFRR01000003.1"/>
</dbReference>
<dbReference type="AlphaFoldDB" id="A0A501X370"/>
<sequence>MYAKKGIRAYQKDSLRSDLASADPHRIIQLLMQGVLERCAQAKGAIDRRDFEAKAELLTRITDIINALNDALDPEVNPELVENLSSLYGYMNERVHQAGLEMRAEILDEVISLMLTIKSAWDQISDEAKVEAAQARS</sequence>
<dbReference type="Gene3D" id="1.20.120.340">
    <property type="entry name" value="Flagellar protein FliS"/>
    <property type="match status" value="1"/>
</dbReference>
<dbReference type="NCBIfam" id="TIGR00208">
    <property type="entry name" value="fliS"/>
    <property type="match status" value="1"/>
</dbReference>
<dbReference type="PANTHER" id="PTHR34773">
    <property type="entry name" value="FLAGELLAR SECRETION CHAPERONE FLIS"/>
    <property type="match status" value="1"/>
</dbReference>
<gene>
    <name evidence="7" type="primary">fliS</name>
    <name evidence="7" type="ORF">FJM67_02335</name>
</gene>
<dbReference type="InterPro" id="IPR036584">
    <property type="entry name" value="FliS_sf"/>
</dbReference>
<dbReference type="EMBL" id="VFRR01000003">
    <property type="protein sequence ID" value="TPE54914.1"/>
    <property type="molecule type" value="Genomic_DNA"/>
</dbReference>
<accession>A0A501X370</accession>
<proteinExistence type="inferred from homology"/>
<dbReference type="PANTHER" id="PTHR34773:SF1">
    <property type="entry name" value="FLAGELLAR SECRETION CHAPERONE FLIS"/>
    <property type="match status" value="1"/>
</dbReference>
<dbReference type="InterPro" id="IPR003713">
    <property type="entry name" value="FliS"/>
</dbReference>
<comment type="subcellular location">
    <subcellularLocation>
        <location evidence="1 6">Cytoplasm</location>
        <location evidence="1 6">Cytosol</location>
    </subcellularLocation>
</comment>
<dbReference type="Proteomes" id="UP000315901">
    <property type="component" value="Unassembled WGS sequence"/>
</dbReference>
<keyword evidence="4 6" id="KW-1005">Bacterial flagellum biogenesis</keyword>